<feature type="region of interest" description="Disordered" evidence="1">
    <location>
        <begin position="379"/>
        <end position="404"/>
    </location>
</feature>
<sequence>MFFAPWTPPTPIEQQLQAATARGDWDGQIGAVAAAELYVAVARVEADGLVPPAPLAPYRDPASGKRCLPVLTRGALPLWQPDWVFQRTTLDVLALEWPHDKWHLAVNPGQPAAAVLPATPLDRAAWLEVYAETPPPAPGRLLSLYTGPLHGPLAQGLACGAPLAVRDGVPWNELGTVYRDYDADRAVLRDTWGVADPAGWWHLTERLLTGAGAGRDAEFALRAREGLAEHTGTAPGEHSGTAPGSGDAQGPTAGSGDAQDSPTTEEWRQAVTQVLVHRAAPEAEVRAMDAAVTRIAEAEGRLRSEAVLQPDQRVASAAAHDLACAVVVARLGLAARLCGPADAERVILSAGEAARRTYGSWPAFAAGFQLGRALRPGGAGDPRAAVHGLPGHAAPGHDGAGSSGSSDYDALLAHRVLTADPASPWLNIPWS</sequence>
<accession>A0ABV3IVL0</accession>
<dbReference type="Pfam" id="PF06889">
    <property type="entry name" value="DUF1266"/>
    <property type="match status" value="1"/>
</dbReference>
<proteinExistence type="predicted"/>
<evidence type="ECO:0000259" key="2">
    <source>
        <dbReference type="Pfam" id="PF06889"/>
    </source>
</evidence>
<gene>
    <name evidence="3" type="ORF">AB0L03_16880</name>
</gene>
<evidence type="ECO:0000313" key="3">
    <source>
        <dbReference type="EMBL" id="MEV4924496.1"/>
    </source>
</evidence>
<dbReference type="RefSeq" id="WP_366088492.1">
    <property type="nucleotide sequence ID" value="NZ_JBFASG010000015.1"/>
</dbReference>
<feature type="domain" description="DUF1266" evidence="2">
    <location>
        <begin position="188"/>
        <end position="430"/>
    </location>
</feature>
<evidence type="ECO:0000313" key="4">
    <source>
        <dbReference type="Proteomes" id="UP001552479"/>
    </source>
</evidence>
<dbReference type="EMBL" id="JBFASG010000015">
    <property type="protein sequence ID" value="MEV4924496.1"/>
    <property type="molecule type" value="Genomic_DNA"/>
</dbReference>
<keyword evidence="4" id="KW-1185">Reference proteome</keyword>
<dbReference type="Proteomes" id="UP001552479">
    <property type="component" value="Unassembled WGS sequence"/>
</dbReference>
<evidence type="ECO:0000256" key="1">
    <source>
        <dbReference type="SAM" id="MobiDB-lite"/>
    </source>
</evidence>
<dbReference type="InterPro" id="IPR009677">
    <property type="entry name" value="DUF1266"/>
</dbReference>
<organism evidence="3 4">
    <name type="scientific">Streptomyces roseoverticillatus</name>
    <dbReference type="NCBI Taxonomy" id="66429"/>
    <lineage>
        <taxon>Bacteria</taxon>
        <taxon>Bacillati</taxon>
        <taxon>Actinomycetota</taxon>
        <taxon>Actinomycetes</taxon>
        <taxon>Kitasatosporales</taxon>
        <taxon>Streptomycetaceae</taxon>
        <taxon>Streptomyces</taxon>
    </lineage>
</organism>
<protein>
    <submittedName>
        <fullName evidence="3">DUF1266 domain-containing protein</fullName>
    </submittedName>
</protein>
<name>A0ABV3IVL0_9ACTN</name>
<reference evidence="3 4" key="1">
    <citation type="submission" date="2024-06" db="EMBL/GenBank/DDBJ databases">
        <title>The Natural Products Discovery Center: Release of the First 8490 Sequenced Strains for Exploring Actinobacteria Biosynthetic Diversity.</title>
        <authorList>
            <person name="Kalkreuter E."/>
            <person name="Kautsar S.A."/>
            <person name="Yang D."/>
            <person name="Bader C.D."/>
            <person name="Teijaro C.N."/>
            <person name="Fluegel L."/>
            <person name="Davis C.M."/>
            <person name="Simpson J.R."/>
            <person name="Lauterbach L."/>
            <person name="Steele A.D."/>
            <person name="Gui C."/>
            <person name="Meng S."/>
            <person name="Li G."/>
            <person name="Viehrig K."/>
            <person name="Ye F."/>
            <person name="Su P."/>
            <person name="Kiefer A.F."/>
            <person name="Nichols A."/>
            <person name="Cepeda A.J."/>
            <person name="Yan W."/>
            <person name="Fan B."/>
            <person name="Jiang Y."/>
            <person name="Adhikari A."/>
            <person name="Zheng C.-J."/>
            <person name="Schuster L."/>
            <person name="Cowan T.M."/>
            <person name="Smanski M.J."/>
            <person name="Chevrette M.G."/>
            <person name="De Carvalho L.P.S."/>
            <person name="Shen B."/>
        </authorList>
    </citation>
    <scope>NUCLEOTIDE SEQUENCE [LARGE SCALE GENOMIC DNA]</scope>
    <source>
        <strain evidence="3 4">NPDC053791</strain>
    </source>
</reference>
<feature type="region of interest" description="Disordered" evidence="1">
    <location>
        <begin position="230"/>
        <end position="266"/>
    </location>
</feature>
<feature type="compositionally biased region" description="Low complexity" evidence="1">
    <location>
        <begin position="385"/>
        <end position="397"/>
    </location>
</feature>
<comment type="caution">
    <text evidence="3">The sequence shown here is derived from an EMBL/GenBank/DDBJ whole genome shotgun (WGS) entry which is preliminary data.</text>
</comment>